<name>A0A9X2REX1_9BACT</name>
<dbReference type="InterPro" id="IPR006675">
    <property type="entry name" value="HDIG_dom"/>
</dbReference>
<organism evidence="4 5">
    <name type="scientific">Gracilimonas sediminicola</name>
    <dbReference type="NCBI Taxonomy" id="2952158"/>
    <lineage>
        <taxon>Bacteria</taxon>
        <taxon>Pseudomonadati</taxon>
        <taxon>Balneolota</taxon>
        <taxon>Balneolia</taxon>
        <taxon>Balneolales</taxon>
        <taxon>Balneolaceae</taxon>
        <taxon>Gracilimonas</taxon>
    </lineage>
</organism>
<dbReference type="InterPro" id="IPR011621">
    <property type="entry name" value="Metal-dep_PHydrolase_7TM_intra"/>
</dbReference>
<keyword evidence="5" id="KW-1185">Reference proteome</keyword>
<evidence type="ECO:0000313" key="4">
    <source>
        <dbReference type="EMBL" id="MCP9290443.1"/>
    </source>
</evidence>
<protein>
    <submittedName>
        <fullName evidence="4">HDIG domain-containing protein</fullName>
    </submittedName>
</protein>
<accession>A0A9X2REX1</accession>
<feature type="transmembrane region" description="Helical" evidence="2">
    <location>
        <begin position="406"/>
        <end position="427"/>
    </location>
</feature>
<dbReference type="InterPro" id="IPR003607">
    <property type="entry name" value="HD/PDEase_dom"/>
</dbReference>
<evidence type="ECO:0000259" key="3">
    <source>
        <dbReference type="PROSITE" id="PS51831"/>
    </source>
</evidence>
<dbReference type="InterPro" id="IPR006674">
    <property type="entry name" value="HD_domain"/>
</dbReference>
<dbReference type="Proteomes" id="UP001139125">
    <property type="component" value="Unassembled WGS sequence"/>
</dbReference>
<feature type="transmembrane region" description="Helical" evidence="2">
    <location>
        <begin position="505"/>
        <end position="525"/>
    </location>
</feature>
<proteinExistence type="predicted"/>
<dbReference type="PROSITE" id="PS51831">
    <property type="entry name" value="HD"/>
    <property type="match status" value="1"/>
</dbReference>
<feature type="domain" description="HD" evidence="3">
    <location>
        <begin position="558"/>
        <end position="703"/>
    </location>
</feature>
<keyword evidence="2" id="KW-0472">Membrane</keyword>
<dbReference type="PANTHER" id="PTHR36442:SF1">
    <property type="entry name" value="CYCLIC-DI-AMP PHOSPHODIESTERASE PGPH"/>
    <property type="match status" value="1"/>
</dbReference>
<dbReference type="Pfam" id="PF07697">
    <property type="entry name" value="7TMR-HDED"/>
    <property type="match status" value="1"/>
</dbReference>
<dbReference type="InterPro" id="IPR052722">
    <property type="entry name" value="PgpH_phosphodiesterase"/>
</dbReference>
<feature type="transmembrane region" description="Helical" evidence="2">
    <location>
        <begin position="439"/>
        <end position="459"/>
    </location>
</feature>
<evidence type="ECO:0000256" key="2">
    <source>
        <dbReference type="SAM" id="Phobius"/>
    </source>
</evidence>
<gene>
    <name evidence="4" type="ORF">NM125_02470</name>
</gene>
<dbReference type="CDD" id="cd00077">
    <property type="entry name" value="HDc"/>
    <property type="match status" value="1"/>
</dbReference>
<reference evidence="4" key="1">
    <citation type="submission" date="2022-06" db="EMBL/GenBank/DDBJ databases">
        <title>Gracilimonas sp. CAU 1638 isolated from sea sediment.</title>
        <authorList>
            <person name="Kim W."/>
        </authorList>
    </citation>
    <scope>NUCLEOTIDE SEQUENCE</scope>
    <source>
        <strain evidence="4">CAU 1638</strain>
    </source>
</reference>
<dbReference type="InterPro" id="IPR011624">
    <property type="entry name" value="Metal-dep_PHydrolase_7TM_extra"/>
</dbReference>
<keyword evidence="2" id="KW-1133">Transmembrane helix</keyword>
<dbReference type="EMBL" id="JANDBC010000001">
    <property type="protein sequence ID" value="MCP9290443.1"/>
    <property type="molecule type" value="Genomic_DNA"/>
</dbReference>
<comment type="caution">
    <text evidence="4">The sequence shown here is derived from an EMBL/GenBank/DDBJ whole genome shotgun (WGS) entry which is preliminary data.</text>
</comment>
<dbReference type="RefSeq" id="WP_255132527.1">
    <property type="nucleotide sequence ID" value="NZ_JANDBC010000001.1"/>
</dbReference>
<keyword evidence="2" id="KW-0812">Transmembrane</keyword>
<evidence type="ECO:0000313" key="5">
    <source>
        <dbReference type="Proteomes" id="UP001139125"/>
    </source>
</evidence>
<dbReference type="SMART" id="SM00471">
    <property type="entry name" value="HDc"/>
    <property type="match status" value="1"/>
</dbReference>
<feature type="region of interest" description="Disordered" evidence="1">
    <location>
        <begin position="762"/>
        <end position="802"/>
    </location>
</feature>
<feature type="transmembrane region" description="Helical" evidence="2">
    <location>
        <begin position="345"/>
        <end position="367"/>
    </location>
</feature>
<feature type="compositionally biased region" description="Acidic residues" evidence="1">
    <location>
        <begin position="793"/>
        <end position="802"/>
    </location>
</feature>
<dbReference type="SUPFAM" id="SSF109604">
    <property type="entry name" value="HD-domain/PDEase-like"/>
    <property type="match status" value="1"/>
</dbReference>
<dbReference type="Pfam" id="PF01966">
    <property type="entry name" value="HD"/>
    <property type="match status" value="1"/>
</dbReference>
<feature type="transmembrane region" description="Helical" evidence="2">
    <location>
        <begin position="471"/>
        <end position="493"/>
    </location>
</feature>
<feature type="transmembrane region" description="Helical" evidence="2">
    <location>
        <begin position="379"/>
        <end position="400"/>
    </location>
</feature>
<dbReference type="Gene3D" id="1.10.3210.10">
    <property type="entry name" value="Hypothetical protein af1432"/>
    <property type="match status" value="1"/>
</dbReference>
<dbReference type="NCBIfam" id="TIGR00277">
    <property type="entry name" value="HDIG"/>
    <property type="match status" value="1"/>
</dbReference>
<dbReference type="PANTHER" id="PTHR36442">
    <property type="entry name" value="CYCLIC-DI-AMP PHOSPHODIESTERASE PGPH"/>
    <property type="match status" value="1"/>
</dbReference>
<dbReference type="Pfam" id="PF07698">
    <property type="entry name" value="7TM-7TMR_HD"/>
    <property type="match status" value="1"/>
</dbReference>
<feature type="compositionally biased region" description="Basic and acidic residues" evidence="1">
    <location>
        <begin position="762"/>
        <end position="786"/>
    </location>
</feature>
<evidence type="ECO:0000256" key="1">
    <source>
        <dbReference type="SAM" id="MobiDB-lite"/>
    </source>
</evidence>
<sequence length="802" mass="90781">MSFLEKIGLGQKKKELTPLIGEKKKKEQEKYSLKRNPYIRIAILLFFIAITAFSLPQNPVNSGLNYTPGQPWRNPDLTAPFTFALNKTAEELEQERQEIRNKTAPIFRIDTSVPITIQARIDSIYRDIQPVLEAYADWQIAEKNDMPSAYDDSVRFARELSITDVELTEPSWQVLFNSYEQVQSQNLPSNQFVGVSVKQQLEQLIDQLMNQGIINRNKGNLDTDKITVRNTLESTEQSIDLARVRDLREANEFMQFQLNRTFDEQRMRLAMELYNKVIIPNYKYSEEDTQARLEEALATISETKGAIAQGQVIIRRGDLVTPERANILRSLAEARSENATNIEKWVRFAGQLVIIVAITFVFFMYIYLYRRNITSDNALFLLVFLTMGLVSFGAGLVNYLDIADPYIIPIAIAPIILTIIFDSRVGLVSSITLASLLGLVNGNSFEFVVATFAACSLGVFSVRDIKDRSQFFFTTPGIVFITYILVVGSFNIATLSGWEMFASDLMYIAISSVFILFTYPIILLFEKLFGVTTDFTLIELGDTNQPVLKELMNKAPGTFHHSLQVANLSEAAASAIGANSLLCRVGALYHDIGKMVKPEYFVENQTKGANEHDKLKPQMSAMVIKAHVSEGVKMAEEEDLPEIIIDFIKTHHGTSIIRYFFEKAKEDDDMKSMLQEDQFRYEGPLPSTKETGILLLADGIEAASRAMKNPTYSKLENLVNRMVDDRVSEGQLSHCPLTFRHLQVIKETFLNILVGVYHSRVEYPEDKERDKEEKAKEKAAEAERAGSENGSEQAEEQEETSE</sequence>
<dbReference type="AlphaFoldDB" id="A0A9X2REX1"/>